<evidence type="ECO:0000313" key="3">
    <source>
        <dbReference type="Proteomes" id="UP000551563"/>
    </source>
</evidence>
<name>A0A7V6PDH4_9HYPH</name>
<dbReference type="SUPFAM" id="SSF52402">
    <property type="entry name" value="Adenine nucleotide alpha hydrolases-like"/>
    <property type="match status" value="1"/>
</dbReference>
<reference evidence="2 3" key="1">
    <citation type="journal article" date="2020" name="Biotechnol. Biofuels">
        <title>New insights from the biogas microbiome by comprehensive genome-resolved metagenomics of nearly 1600 species originating from multiple anaerobic digesters.</title>
        <authorList>
            <person name="Campanaro S."/>
            <person name="Treu L."/>
            <person name="Rodriguez-R L.M."/>
            <person name="Kovalovszki A."/>
            <person name="Ziels R.M."/>
            <person name="Maus I."/>
            <person name="Zhu X."/>
            <person name="Kougias P.G."/>
            <person name="Basile A."/>
            <person name="Luo G."/>
            <person name="Schluter A."/>
            <person name="Konstantinidis K.T."/>
            <person name="Angelidaki I."/>
        </authorList>
    </citation>
    <scope>NUCLEOTIDE SEQUENCE [LARGE SCALE GENOMIC DNA]</scope>
    <source>
        <strain evidence="2">AS04akNAM_66</strain>
    </source>
</reference>
<dbReference type="GO" id="GO:0004066">
    <property type="term" value="F:asparagine synthase (glutamine-hydrolyzing) activity"/>
    <property type="evidence" value="ECO:0007669"/>
    <property type="project" value="InterPro"/>
</dbReference>
<feature type="domain" description="Asparagine synthetase" evidence="1">
    <location>
        <begin position="223"/>
        <end position="271"/>
    </location>
</feature>
<dbReference type="Gene3D" id="3.60.20.10">
    <property type="entry name" value="Glutamine Phosphoribosylpyrophosphate, subunit 1, domain 1"/>
    <property type="match status" value="1"/>
</dbReference>
<feature type="non-terminal residue" evidence="2">
    <location>
        <position position="318"/>
    </location>
</feature>
<dbReference type="InterPro" id="IPR014729">
    <property type="entry name" value="Rossmann-like_a/b/a_fold"/>
</dbReference>
<dbReference type="Pfam" id="PF00733">
    <property type="entry name" value="Asn_synthase"/>
    <property type="match status" value="1"/>
</dbReference>
<dbReference type="InterPro" id="IPR001962">
    <property type="entry name" value="Asn_synthase"/>
</dbReference>
<evidence type="ECO:0000259" key="1">
    <source>
        <dbReference type="Pfam" id="PF00733"/>
    </source>
</evidence>
<organism evidence="2 3">
    <name type="scientific">Brucella intermedia</name>
    <dbReference type="NCBI Taxonomy" id="94625"/>
    <lineage>
        <taxon>Bacteria</taxon>
        <taxon>Pseudomonadati</taxon>
        <taxon>Pseudomonadota</taxon>
        <taxon>Alphaproteobacteria</taxon>
        <taxon>Hyphomicrobiales</taxon>
        <taxon>Brucellaceae</taxon>
        <taxon>Brucella/Ochrobactrum group</taxon>
        <taxon>Brucella</taxon>
    </lineage>
</organism>
<sequence length="318" mass="34499">MDQAVAEDIQGRAKLFRSLRARGLLLLTNDAEQVIALQDGTGFIIGKLFHRHGYPEEVKSLPFDEQAKIAATGGKHLTERYWGSYVAAFFSKSEINVVRDPSGGMPCYHGSFGSLKAFTSDATTLVDVGFVRPSVDVEAVEHILFRHQLPTEKTAVAGISQILAGCGFVLGADSVRVRSLWSPWDHIEGEPRALEAPSVLLGRVIRSTLSSWASAYPKPLVGLSGGLDSSIVTACLAHAGAKPTCLTLRTSDPRGDEYYYASALCEAVNAPSYSRAYDFAHIDLSRSVASDVPIPSGKLHEQAYNWEVRRATEEADTD</sequence>
<accession>A0A7V6PDH4</accession>
<dbReference type="AlphaFoldDB" id="A0A7V6PDH4"/>
<gene>
    <name evidence="2" type="ORF">GXX48_14315</name>
</gene>
<dbReference type="Proteomes" id="UP000551563">
    <property type="component" value="Unassembled WGS sequence"/>
</dbReference>
<protein>
    <recommendedName>
        <fullName evidence="1">Asparagine synthetase domain-containing protein</fullName>
    </recommendedName>
</protein>
<dbReference type="GO" id="GO:0006529">
    <property type="term" value="P:asparagine biosynthetic process"/>
    <property type="evidence" value="ECO:0007669"/>
    <property type="project" value="InterPro"/>
</dbReference>
<evidence type="ECO:0000313" key="2">
    <source>
        <dbReference type="EMBL" id="HHV68803.1"/>
    </source>
</evidence>
<dbReference type="SUPFAM" id="SSF56235">
    <property type="entry name" value="N-terminal nucleophile aminohydrolases (Ntn hydrolases)"/>
    <property type="match status" value="1"/>
</dbReference>
<comment type="caution">
    <text evidence="2">The sequence shown here is derived from an EMBL/GenBank/DDBJ whole genome shotgun (WGS) entry which is preliminary data.</text>
</comment>
<proteinExistence type="predicted"/>
<dbReference type="EMBL" id="DUMN01000402">
    <property type="protein sequence ID" value="HHV68803.1"/>
    <property type="molecule type" value="Genomic_DNA"/>
</dbReference>
<dbReference type="Gene3D" id="3.40.50.620">
    <property type="entry name" value="HUPs"/>
    <property type="match status" value="1"/>
</dbReference>
<dbReference type="InterPro" id="IPR029055">
    <property type="entry name" value="Ntn_hydrolases_N"/>
</dbReference>